<proteinExistence type="predicted"/>
<dbReference type="EMBL" id="CH473986">
    <property type="protein sequence ID" value="EDL94559.1"/>
    <property type="molecule type" value="Genomic_DNA"/>
</dbReference>
<organism evidence="1 2">
    <name type="scientific">Rattus norvegicus</name>
    <name type="common">Rat</name>
    <dbReference type="NCBI Taxonomy" id="10116"/>
    <lineage>
        <taxon>Eukaryota</taxon>
        <taxon>Metazoa</taxon>
        <taxon>Chordata</taxon>
        <taxon>Craniata</taxon>
        <taxon>Vertebrata</taxon>
        <taxon>Euteleostomi</taxon>
        <taxon>Mammalia</taxon>
        <taxon>Eutheria</taxon>
        <taxon>Euarchontoglires</taxon>
        <taxon>Glires</taxon>
        <taxon>Rodentia</taxon>
        <taxon>Myomorpha</taxon>
        <taxon>Muroidea</taxon>
        <taxon>Muridae</taxon>
        <taxon>Murinae</taxon>
        <taxon>Rattus</taxon>
    </lineage>
</organism>
<sequence length="72" mass="8065">MKDMNQTPKKGSHGVWSKNNKWLYSVQPSTAHLLIWPSSIPVSPVGGVNKGVFGEVQICFCHHPGPKLIQWR</sequence>
<gene>
    <name evidence="1" type="ORF">rCG_57731</name>
</gene>
<protein>
    <submittedName>
        <fullName evidence="1">RCG57731</fullName>
    </submittedName>
</protein>
<evidence type="ECO:0000313" key="2">
    <source>
        <dbReference type="Proteomes" id="UP000234681"/>
    </source>
</evidence>
<dbReference type="Proteomes" id="UP000234681">
    <property type="component" value="Chromosome 1"/>
</dbReference>
<dbReference type="AlphaFoldDB" id="A6JI85"/>
<evidence type="ECO:0000313" key="1">
    <source>
        <dbReference type="EMBL" id="EDL94559.1"/>
    </source>
</evidence>
<reference evidence="2" key="1">
    <citation type="submission" date="2005-09" db="EMBL/GenBank/DDBJ databases">
        <authorList>
            <person name="Mural R.J."/>
            <person name="Li P.W."/>
            <person name="Adams M.D."/>
            <person name="Amanatides P.G."/>
            <person name="Baden-Tillson H."/>
            <person name="Barnstead M."/>
            <person name="Chin S.H."/>
            <person name="Dew I."/>
            <person name="Evans C.A."/>
            <person name="Ferriera S."/>
            <person name="Flanigan M."/>
            <person name="Fosler C."/>
            <person name="Glodek A."/>
            <person name="Gu Z."/>
            <person name="Holt R.A."/>
            <person name="Jennings D."/>
            <person name="Kraft C.L."/>
            <person name="Lu F."/>
            <person name="Nguyen T."/>
            <person name="Nusskern D.R."/>
            <person name="Pfannkoch C.M."/>
            <person name="Sitter C."/>
            <person name="Sutton G.G."/>
            <person name="Venter J.C."/>
            <person name="Wang Z."/>
            <person name="Woodage T."/>
            <person name="Zheng X.H."/>
            <person name="Zhong F."/>
        </authorList>
    </citation>
    <scope>NUCLEOTIDE SEQUENCE [LARGE SCALE GENOMIC DNA]</scope>
    <source>
        <strain>BN</strain>
        <strain evidence="2">Sprague-Dawley</strain>
    </source>
</reference>
<accession>A6JI85</accession>
<name>A6JI85_RAT</name>